<evidence type="ECO:0000313" key="1">
    <source>
        <dbReference type="EMBL" id="EWH33490.1"/>
    </source>
</evidence>
<accession>W7S1L6</accession>
<sequence length="67" mass="6802">MSAAESMRFTCGSSSIVFDGITDIQGQAVTMEGSIKAPVSVASQEEEADLDSALDMMGMIPVGGGDA</sequence>
<protein>
    <submittedName>
        <fullName evidence="1">Uncharacterized protein</fullName>
    </submittedName>
</protein>
<name>W7S1L6_LYSSH</name>
<organism evidence="1 2">
    <name type="scientific">Lysinibacillus sphaericus CBAM5</name>
    <dbReference type="NCBI Taxonomy" id="1400869"/>
    <lineage>
        <taxon>Bacteria</taxon>
        <taxon>Bacillati</taxon>
        <taxon>Bacillota</taxon>
        <taxon>Bacilli</taxon>
        <taxon>Bacillales</taxon>
        <taxon>Bacillaceae</taxon>
        <taxon>Lysinibacillus</taxon>
    </lineage>
</organism>
<gene>
    <name evidence="1" type="ORF">P799_13145</name>
</gene>
<dbReference type="Proteomes" id="UP000023555">
    <property type="component" value="Unassembled WGS sequence"/>
</dbReference>
<proteinExistence type="predicted"/>
<comment type="caution">
    <text evidence="1">The sequence shown here is derived from an EMBL/GenBank/DDBJ whole genome shotgun (WGS) entry which is preliminary data.</text>
</comment>
<dbReference type="HOGENOM" id="CLU_184428_0_0_9"/>
<reference evidence="1 2" key="1">
    <citation type="journal article" date="2015" name="Stand. Genomic Sci.">
        <title>Genome sequence and description of the mosquitocidal and heavy metal tolerant strain Lysinibacillus sphaericus CBAM5.</title>
        <authorList>
            <person name="Pena-Montenegro T.D."/>
            <person name="Lozano L."/>
            <person name="Dussan J."/>
        </authorList>
    </citation>
    <scope>NUCLEOTIDE SEQUENCE [LARGE SCALE GENOMIC DNA]</scope>
    <source>
        <strain evidence="1">CBAM5</strain>
    </source>
</reference>
<evidence type="ECO:0000313" key="2">
    <source>
        <dbReference type="Proteomes" id="UP000023555"/>
    </source>
</evidence>
<dbReference type="EMBL" id="AYKQ01000009">
    <property type="protein sequence ID" value="EWH33490.1"/>
    <property type="molecule type" value="Genomic_DNA"/>
</dbReference>
<dbReference type="AlphaFoldDB" id="W7S1L6"/>